<keyword evidence="3" id="KW-0732">Signal</keyword>
<comment type="similarity">
    <text evidence="1">Belongs to the carbohydrate esterase 15 (CE15) family.</text>
</comment>
<keyword evidence="10" id="KW-1185">Reference proteome</keyword>
<evidence type="ECO:0000259" key="8">
    <source>
        <dbReference type="Pfam" id="PF22244"/>
    </source>
</evidence>
<comment type="catalytic activity">
    <reaction evidence="6">
        <text>a 4-O-methyl-alpha-D-glucuronosyl ester derivative + H2O = 4-O-methyl-alpha-D-glucuronate derivative + an alcohol + H(+)</text>
        <dbReference type="Rhea" id="RHEA:67452"/>
        <dbReference type="ChEBI" id="CHEBI:15377"/>
        <dbReference type="ChEBI" id="CHEBI:15378"/>
        <dbReference type="ChEBI" id="CHEBI:30879"/>
        <dbReference type="ChEBI" id="CHEBI:171667"/>
        <dbReference type="ChEBI" id="CHEBI:171668"/>
        <dbReference type="EC" id="3.1.1.117"/>
    </reaction>
    <physiologicalReaction direction="left-to-right" evidence="6">
        <dbReference type="Rhea" id="RHEA:67453"/>
    </physiologicalReaction>
</comment>
<feature type="domain" description="4-O-methyl-glucuronoyl methylesterase-like" evidence="8">
    <location>
        <begin position="121"/>
        <end position="238"/>
    </location>
</feature>
<dbReference type="Proteomes" id="UP000240493">
    <property type="component" value="Unassembled WGS sequence"/>
</dbReference>
<accession>A0A2T3Z8Q5</accession>
<organism evidence="9 10">
    <name type="scientific">Trichoderma asperellum (strain ATCC 204424 / CBS 433.97 / NBRC 101777)</name>
    <dbReference type="NCBI Taxonomy" id="1042311"/>
    <lineage>
        <taxon>Eukaryota</taxon>
        <taxon>Fungi</taxon>
        <taxon>Dikarya</taxon>
        <taxon>Ascomycota</taxon>
        <taxon>Pezizomycotina</taxon>
        <taxon>Sordariomycetes</taxon>
        <taxon>Hypocreomycetidae</taxon>
        <taxon>Hypocreales</taxon>
        <taxon>Hypocreaceae</taxon>
        <taxon>Trichoderma</taxon>
    </lineage>
</organism>
<sequence>MWWNWLGWPNYMRCWRDLCGLYDNSNHQFCYLCRPIVHIDSWNSSNDCRGMLCITTSISLKANSKLNDLFKMYNGDRITTKDQFQYWQTEISQLLQRYELGTLPGCPASLLPFVSGNTLTINCGNSGKSMSLSVTITYPSSGTAPYPTILVYGGGSLPAPSRVTMIDFNNDDLAAQVGTSSRGQGKFYTLYRSGHSVGATTAWAWGVSRVIDALEQVTTARIDTTKIGVTRCSLNGKESGAGESICWRVLDPLKYQGANIQIESEIIGEDPWFSASFNSYVNQVPVLPFDHHSLSCFRCMSTAHIAWQALGASDHMGYSQIRAHAHYAFPWNQ</sequence>
<protein>
    <recommendedName>
        <fullName evidence="7">(4-O-methyl)-D-glucuronate--lignin esterase</fullName>
        <ecNumber evidence="7">3.1.1.117</ecNumber>
    </recommendedName>
</protein>
<evidence type="ECO:0000256" key="3">
    <source>
        <dbReference type="ARBA" id="ARBA00022729"/>
    </source>
</evidence>
<evidence type="ECO:0000256" key="6">
    <source>
        <dbReference type="ARBA" id="ARBA00024511"/>
    </source>
</evidence>
<reference evidence="9 10" key="1">
    <citation type="submission" date="2016-07" db="EMBL/GenBank/DDBJ databases">
        <title>Multiple horizontal gene transfer events from other fungi enriched the ability of initially mycotrophic Trichoderma (Ascomycota) to feed on dead plant biomass.</title>
        <authorList>
            <consortium name="DOE Joint Genome Institute"/>
            <person name="Aerts A."/>
            <person name="Atanasova L."/>
            <person name="Chenthamara K."/>
            <person name="Zhang J."/>
            <person name="Grujic M."/>
            <person name="Henrissat B."/>
            <person name="Kuo A."/>
            <person name="Salamov A."/>
            <person name="Lipzen A."/>
            <person name="Labutti K."/>
            <person name="Barry K."/>
            <person name="Miao Y."/>
            <person name="Rahimi M.J."/>
            <person name="Shen Q."/>
            <person name="Grigoriev I.V."/>
            <person name="Kubicek C.P."/>
            <person name="Druzhinina I.S."/>
        </authorList>
    </citation>
    <scope>NUCLEOTIDE SEQUENCE [LARGE SCALE GENOMIC DNA]</scope>
    <source>
        <strain evidence="9 10">CBS 433.97</strain>
    </source>
</reference>
<evidence type="ECO:0000313" key="9">
    <source>
        <dbReference type="EMBL" id="PTB41193.1"/>
    </source>
</evidence>
<dbReference type="GO" id="GO:0052689">
    <property type="term" value="F:carboxylic ester hydrolase activity"/>
    <property type="evidence" value="ECO:0007669"/>
    <property type="project" value="UniProtKB-KW"/>
</dbReference>
<evidence type="ECO:0000256" key="5">
    <source>
        <dbReference type="ARBA" id="ARBA00023185"/>
    </source>
</evidence>
<dbReference type="EMBL" id="KZ679262">
    <property type="protein sequence ID" value="PTB41193.1"/>
    <property type="molecule type" value="Genomic_DNA"/>
</dbReference>
<dbReference type="InterPro" id="IPR054579">
    <property type="entry name" value="GCE-like_dom"/>
</dbReference>
<proteinExistence type="inferred from homology"/>
<dbReference type="Pfam" id="PF22244">
    <property type="entry name" value="GCE_fung"/>
    <property type="match status" value="1"/>
</dbReference>
<dbReference type="Gene3D" id="3.40.50.1820">
    <property type="entry name" value="alpha/beta hydrolase"/>
    <property type="match status" value="1"/>
</dbReference>
<keyword evidence="5" id="KW-0439">Lignin degradation</keyword>
<evidence type="ECO:0000256" key="4">
    <source>
        <dbReference type="ARBA" id="ARBA00022801"/>
    </source>
</evidence>
<evidence type="ECO:0000313" key="10">
    <source>
        <dbReference type="Proteomes" id="UP000240493"/>
    </source>
</evidence>
<evidence type="ECO:0000256" key="7">
    <source>
        <dbReference type="ARBA" id="ARBA00026105"/>
    </source>
</evidence>
<dbReference type="InterPro" id="IPR029058">
    <property type="entry name" value="AB_hydrolase_fold"/>
</dbReference>
<evidence type="ECO:0000256" key="1">
    <source>
        <dbReference type="ARBA" id="ARBA00010092"/>
    </source>
</evidence>
<keyword evidence="4" id="KW-0378">Hydrolase</keyword>
<gene>
    <name evidence="9" type="ORF">M441DRAFT_80595</name>
</gene>
<evidence type="ECO:0000256" key="2">
    <source>
        <dbReference type="ARBA" id="ARBA00022487"/>
    </source>
</evidence>
<dbReference type="EC" id="3.1.1.117" evidence="7"/>
<dbReference type="STRING" id="1042311.A0A2T3Z8Q5"/>
<dbReference type="GO" id="GO:0046274">
    <property type="term" value="P:lignin catabolic process"/>
    <property type="evidence" value="ECO:0007669"/>
    <property type="project" value="UniProtKB-KW"/>
</dbReference>
<dbReference type="AlphaFoldDB" id="A0A2T3Z8Q5"/>
<keyword evidence="2" id="KW-0719">Serine esterase</keyword>
<dbReference type="OrthoDB" id="3781271at2759"/>
<name>A0A2T3Z8Q5_TRIA4</name>